<evidence type="ECO:0000313" key="1">
    <source>
        <dbReference type="EMBL" id="SVB28611.1"/>
    </source>
</evidence>
<reference evidence="1" key="1">
    <citation type="submission" date="2018-05" db="EMBL/GenBank/DDBJ databases">
        <authorList>
            <person name="Lanie J.A."/>
            <person name="Ng W.-L."/>
            <person name="Kazmierczak K.M."/>
            <person name="Andrzejewski T.M."/>
            <person name="Davidsen T.M."/>
            <person name="Wayne K.J."/>
            <person name="Tettelin H."/>
            <person name="Glass J.I."/>
            <person name="Rusch D."/>
            <person name="Podicherti R."/>
            <person name="Tsui H.-C.T."/>
            <person name="Winkler M.E."/>
        </authorList>
    </citation>
    <scope>NUCLEOTIDE SEQUENCE</scope>
</reference>
<protein>
    <submittedName>
        <fullName evidence="1">Uncharacterized protein</fullName>
    </submittedName>
</protein>
<proteinExistence type="predicted"/>
<gene>
    <name evidence="1" type="ORF">METZ01_LOCUS181465</name>
</gene>
<dbReference type="AlphaFoldDB" id="A0A382CSS0"/>
<sequence length="259" mass="28643">MGNPVILPGDFADYLLIDNATQRFEETLKVSEMVAAAGIQLQVNLDHAAIFCNPPHIVSDPLKQLGYISGWDNCCYPSPVDGHDYINVPAGLPSDNVARDRGWFDYVAVVHPVDKQALDQMVNQDYGNPFIHHLTLGIVPPKRIEESDFDYAGQVIPFMVEVREKIENVIGDVPGTLIMALPEKVINHQDFAGIFETWVGDLASGQYQIEVMSGGGFLIQFFVLTGGRVEVALRCGTTQTFNPKSVHKISRDEISTIQE</sequence>
<dbReference type="EMBL" id="UINC01035732">
    <property type="protein sequence ID" value="SVB28611.1"/>
    <property type="molecule type" value="Genomic_DNA"/>
</dbReference>
<accession>A0A382CSS0</accession>
<name>A0A382CSS0_9ZZZZ</name>
<organism evidence="1">
    <name type="scientific">marine metagenome</name>
    <dbReference type="NCBI Taxonomy" id="408172"/>
    <lineage>
        <taxon>unclassified sequences</taxon>
        <taxon>metagenomes</taxon>
        <taxon>ecological metagenomes</taxon>
    </lineage>
</organism>